<name>A0A8S5MAL3_9CAUD</name>
<proteinExistence type="predicted"/>
<evidence type="ECO:0000313" key="1">
    <source>
        <dbReference type="EMBL" id="DAD79290.1"/>
    </source>
</evidence>
<organism evidence="1">
    <name type="scientific">Myoviridae sp. ctRPH1</name>
    <dbReference type="NCBI Taxonomy" id="2826650"/>
    <lineage>
        <taxon>Viruses</taxon>
        <taxon>Duplodnaviria</taxon>
        <taxon>Heunggongvirae</taxon>
        <taxon>Uroviricota</taxon>
        <taxon>Caudoviricetes</taxon>
    </lineage>
</organism>
<protein>
    <submittedName>
        <fullName evidence="1">Uncharacterized protein</fullName>
    </submittedName>
</protein>
<dbReference type="EMBL" id="BK014862">
    <property type="protein sequence ID" value="DAD79290.1"/>
    <property type="molecule type" value="Genomic_DNA"/>
</dbReference>
<reference evidence="1" key="1">
    <citation type="journal article" date="2021" name="Proc. Natl. Acad. Sci. U.S.A.">
        <title>A Catalog of Tens of Thousands of Viruses from Human Metagenomes Reveals Hidden Associations with Chronic Diseases.</title>
        <authorList>
            <person name="Tisza M.J."/>
            <person name="Buck C.B."/>
        </authorList>
    </citation>
    <scope>NUCLEOTIDE SEQUENCE</scope>
    <source>
        <strain evidence="1">CtRPH1</strain>
    </source>
</reference>
<sequence>MPLALSPVSSPSRFCVSCRISRSCFSRSENLIKKNTSLPIDTRLRVWYNAVITHAIACAQRR</sequence>
<accession>A0A8S5MAL3</accession>